<evidence type="ECO:0000256" key="8">
    <source>
        <dbReference type="ARBA" id="ARBA00022840"/>
    </source>
</evidence>
<feature type="short sequence motif" description="Q motif" evidence="11">
    <location>
        <begin position="107"/>
        <end position="135"/>
    </location>
</feature>
<evidence type="ECO:0000313" key="15">
    <source>
        <dbReference type="Proteomes" id="UP000791440"/>
    </source>
</evidence>
<keyword evidence="15" id="KW-1185">Reference proteome</keyword>
<reference evidence="14" key="1">
    <citation type="journal article" date="2016" name="Insect Biochem. Mol. Biol.">
        <title>Multifaceted biological insights from a draft genome sequence of the tobacco hornworm moth, Manduca sexta.</title>
        <authorList>
            <person name="Kanost M.R."/>
            <person name="Arrese E.L."/>
            <person name="Cao X."/>
            <person name="Chen Y.R."/>
            <person name="Chellapilla S."/>
            <person name="Goldsmith M.R."/>
            <person name="Grosse-Wilde E."/>
            <person name="Heckel D.G."/>
            <person name="Herndon N."/>
            <person name="Jiang H."/>
            <person name="Papanicolaou A."/>
            <person name="Qu J."/>
            <person name="Soulages J.L."/>
            <person name="Vogel H."/>
            <person name="Walters J."/>
            <person name="Waterhouse R.M."/>
            <person name="Ahn S.J."/>
            <person name="Almeida F.C."/>
            <person name="An C."/>
            <person name="Aqrawi P."/>
            <person name="Bretschneider A."/>
            <person name="Bryant W.B."/>
            <person name="Bucks S."/>
            <person name="Chao H."/>
            <person name="Chevignon G."/>
            <person name="Christen J.M."/>
            <person name="Clarke D.F."/>
            <person name="Dittmer N.T."/>
            <person name="Ferguson L.C.F."/>
            <person name="Garavelou S."/>
            <person name="Gordon K.H.J."/>
            <person name="Gunaratna R.T."/>
            <person name="Han Y."/>
            <person name="Hauser F."/>
            <person name="He Y."/>
            <person name="Heidel-Fischer H."/>
            <person name="Hirsh A."/>
            <person name="Hu Y."/>
            <person name="Jiang H."/>
            <person name="Kalra D."/>
            <person name="Klinner C."/>
            <person name="Konig C."/>
            <person name="Kovar C."/>
            <person name="Kroll A.R."/>
            <person name="Kuwar S.S."/>
            <person name="Lee S.L."/>
            <person name="Lehman R."/>
            <person name="Li K."/>
            <person name="Li Z."/>
            <person name="Liang H."/>
            <person name="Lovelace S."/>
            <person name="Lu Z."/>
            <person name="Mansfield J.H."/>
            <person name="McCulloch K.J."/>
            <person name="Mathew T."/>
            <person name="Morton B."/>
            <person name="Muzny D.M."/>
            <person name="Neunemann D."/>
            <person name="Ongeri F."/>
            <person name="Pauchet Y."/>
            <person name="Pu L.L."/>
            <person name="Pyrousis I."/>
            <person name="Rao X.J."/>
            <person name="Redding A."/>
            <person name="Roesel C."/>
            <person name="Sanchez-Gracia A."/>
            <person name="Schaack S."/>
            <person name="Shukla A."/>
            <person name="Tetreau G."/>
            <person name="Wang Y."/>
            <person name="Xiong G.H."/>
            <person name="Traut W."/>
            <person name="Walsh T.K."/>
            <person name="Worley K.C."/>
            <person name="Wu D."/>
            <person name="Wu W."/>
            <person name="Wu Y.Q."/>
            <person name="Zhang X."/>
            <person name="Zou Z."/>
            <person name="Zucker H."/>
            <person name="Briscoe A.D."/>
            <person name="Burmester T."/>
            <person name="Clem R.J."/>
            <person name="Feyereisen R."/>
            <person name="Grimmelikhuijzen C.J.P."/>
            <person name="Hamodrakas S.J."/>
            <person name="Hansson B.S."/>
            <person name="Huguet E."/>
            <person name="Jermiin L.S."/>
            <person name="Lan Q."/>
            <person name="Lehman H.K."/>
            <person name="Lorenzen M."/>
            <person name="Merzendorfer H."/>
            <person name="Michalopoulos I."/>
            <person name="Morton D.B."/>
            <person name="Muthukrishnan S."/>
            <person name="Oakeshott J.G."/>
            <person name="Palmer W."/>
            <person name="Park Y."/>
            <person name="Passarelli A.L."/>
            <person name="Rozas J."/>
            <person name="Schwartz L.M."/>
            <person name="Smith W."/>
            <person name="Southgate A."/>
            <person name="Vilcinskas A."/>
            <person name="Vogt R."/>
            <person name="Wang P."/>
            <person name="Werren J."/>
            <person name="Yu X.Q."/>
            <person name="Zhou J.J."/>
            <person name="Brown S.J."/>
            <person name="Scherer S.E."/>
            <person name="Richards S."/>
            <person name="Blissard G.W."/>
        </authorList>
    </citation>
    <scope>NUCLEOTIDE SEQUENCE</scope>
</reference>
<evidence type="ECO:0000256" key="9">
    <source>
        <dbReference type="ARBA" id="ARBA00022884"/>
    </source>
</evidence>
<evidence type="ECO:0000256" key="10">
    <source>
        <dbReference type="ARBA" id="ARBA00047984"/>
    </source>
</evidence>
<dbReference type="GO" id="GO:0008432">
    <property type="term" value="F:JUN kinase binding"/>
    <property type="evidence" value="ECO:0007669"/>
    <property type="project" value="UniProtKB-ARBA"/>
</dbReference>
<evidence type="ECO:0000256" key="11">
    <source>
        <dbReference type="PROSITE-ProRule" id="PRU00552"/>
    </source>
</evidence>
<dbReference type="InterPro" id="IPR014001">
    <property type="entry name" value="Helicase_ATP-bd"/>
</dbReference>
<dbReference type="GO" id="GO:0005524">
    <property type="term" value="F:ATP binding"/>
    <property type="evidence" value="ECO:0007669"/>
    <property type="project" value="UniProtKB-KW"/>
</dbReference>
<dbReference type="Pfam" id="PF00270">
    <property type="entry name" value="DEAD"/>
    <property type="match status" value="1"/>
</dbReference>
<dbReference type="EMBL" id="JH670060">
    <property type="protein sequence ID" value="KAG6465905.1"/>
    <property type="molecule type" value="Genomic_DNA"/>
</dbReference>
<evidence type="ECO:0000256" key="3">
    <source>
        <dbReference type="ARBA" id="ARBA00022741"/>
    </source>
</evidence>
<keyword evidence="4" id="KW-0863">Zinc-finger</keyword>
<dbReference type="Proteomes" id="UP000791440">
    <property type="component" value="Unassembled WGS sequence"/>
</dbReference>
<proteinExistence type="predicted"/>
<dbReference type="InterPro" id="IPR011545">
    <property type="entry name" value="DEAD/DEAH_box_helicase_dom"/>
</dbReference>
<dbReference type="GO" id="GO:0003724">
    <property type="term" value="F:RNA helicase activity"/>
    <property type="evidence" value="ECO:0007669"/>
    <property type="project" value="UniProtKB-EC"/>
</dbReference>
<keyword evidence="2" id="KW-0479">Metal-binding</keyword>
<feature type="non-terminal residue" evidence="14">
    <location>
        <position position="1"/>
    </location>
</feature>
<keyword evidence="3" id="KW-0547">Nucleotide-binding</keyword>
<keyword evidence="6" id="KW-0347">Helicase</keyword>
<sequence length="313" mass="35524">SQEEWGRRYNISLLDQHSELKRLAEARALSAAEKQAREEEHILESVAQSKALMGVAELAKGIQYEDPIKTSWRPPRSILNQPEERHERIRRELRVLVEGDDVPPPIKTFQHMKFPKGILRGLEAKGIKKPTPIQVQGIPAVLSGRDMIGIAFTGSGKTLVFTLPIIMFCLEQEIKMPFIKNEGPYGLIICPSRELAKQTHDIILHFIKHLKMTGSPEIRSCLAIGGVAVSECMEVVQRGVHIMVATPGRLMDMLDKKMVRLNVCRYLCMDEADRMIDMGFEEDVRTIFSYFAGQRQTLLFSATMPKKIQNFAR</sequence>
<dbReference type="CDD" id="cd17951">
    <property type="entry name" value="DEADc_DDX41"/>
    <property type="match status" value="1"/>
</dbReference>
<evidence type="ECO:0000259" key="12">
    <source>
        <dbReference type="PROSITE" id="PS51192"/>
    </source>
</evidence>
<name>A0A922CZW9_MANSE</name>
<evidence type="ECO:0000256" key="6">
    <source>
        <dbReference type="ARBA" id="ARBA00022806"/>
    </source>
</evidence>
<evidence type="ECO:0000256" key="7">
    <source>
        <dbReference type="ARBA" id="ARBA00022833"/>
    </source>
</evidence>
<dbReference type="GO" id="GO:0003723">
    <property type="term" value="F:RNA binding"/>
    <property type="evidence" value="ECO:0007669"/>
    <property type="project" value="UniProtKB-KW"/>
</dbReference>
<comment type="catalytic activity">
    <reaction evidence="10">
        <text>ATP + H2O = ADP + phosphate + H(+)</text>
        <dbReference type="Rhea" id="RHEA:13065"/>
        <dbReference type="ChEBI" id="CHEBI:15377"/>
        <dbReference type="ChEBI" id="CHEBI:15378"/>
        <dbReference type="ChEBI" id="CHEBI:30616"/>
        <dbReference type="ChEBI" id="CHEBI:43474"/>
        <dbReference type="ChEBI" id="CHEBI:456216"/>
        <dbReference type="EC" id="3.6.4.13"/>
    </reaction>
</comment>
<evidence type="ECO:0000256" key="2">
    <source>
        <dbReference type="ARBA" id="ARBA00022723"/>
    </source>
</evidence>
<feature type="domain" description="Helicase ATP-binding" evidence="12">
    <location>
        <begin position="138"/>
        <end position="313"/>
    </location>
</feature>
<gene>
    <name evidence="14" type="ORF">O3G_MSEX015486</name>
</gene>
<dbReference type="GO" id="GO:0016787">
    <property type="term" value="F:hydrolase activity"/>
    <property type="evidence" value="ECO:0007669"/>
    <property type="project" value="UniProtKB-KW"/>
</dbReference>
<dbReference type="PANTHER" id="PTHR47958">
    <property type="entry name" value="ATP-DEPENDENT RNA HELICASE DBP3"/>
    <property type="match status" value="1"/>
</dbReference>
<dbReference type="FunFam" id="3.40.50.300:FF:000657">
    <property type="entry name" value="Probable ATP-dependent RNA helicase DDX41"/>
    <property type="match status" value="1"/>
</dbReference>
<dbReference type="EC" id="3.6.4.13" evidence="1"/>
<comment type="caution">
    <text evidence="14">The sequence shown here is derived from an EMBL/GenBank/DDBJ whole genome shotgun (WGS) entry which is preliminary data.</text>
</comment>
<keyword evidence="5" id="KW-0378">Hydrolase</keyword>
<keyword evidence="7" id="KW-0862">Zinc</keyword>
<evidence type="ECO:0000313" key="14">
    <source>
        <dbReference type="EMBL" id="KAG6465905.1"/>
    </source>
</evidence>
<evidence type="ECO:0000256" key="5">
    <source>
        <dbReference type="ARBA" id="ARBA00022801"/>
    </source>
</evidence>
<dbReference type="GO" id="GO:0043186">
    <property type="term" value="C:P granule"/>
    <property type="evidence" value="ECO:0007669"/>
    <property type="project" value="UniProtKB-ARBA"/>
</dbReference>
<feature type="domain" description="DEAD-box RNA helicase Q" evidence="13">
    <location>
        <begin position="107"/>
        <end position="135"/>
    </location>
</feature>
<dbReference type="InterPro" id="IPR044113">
    <property type="entry name" value="DEADc_DDX41"/>
</dbReference>
<evidence type="ECO:0000256" key="1">
    <source>
        <dbReference type="ARBA" id="ARBA00012552"/>
    </source>
</evidence>
<dbReference type="AlphaFoldDB" id="A0A922CZW9"/>
<keyword evidence="8" id="KW-0067">ATP-binding</keyword>
<reference evidence="14" key="2">
    <citation type="submission" date="2020-12" db="EMBL/GenBank/DDBJ databases">
        <authorList>
            <person name="Kanost M."/>
        </authorList>
    </citation>
    <scope>NUCLEOTIDE SEQUENCE</scope>
</reference>
<evidence type="ECO:0000256" key="4">
    <source>
        <dbReference type="ARBA" id="ARBA00022771"/>
    </source>
</evidence>
<dbReference type="InterPro" id="IPR014014">
    <property type="entry name" value="RNA_helicase_DEAD_Q_motif"/>
</dbReference>
<keyword evidence="9" id="KW-0694">RNA-binding</keyword>
<dbReference type="PROSITE" id="PS51192">
    <property type="entry name" value="HELICASE_ATP_BIND_1"/>
    <property type="match status" value="1"/>
</dbReference>
<dbReference type="GO" id="GO:0000398">
    <property type="term" value="P:mRNA splicing, via spliceosome"/>
    <property type="evidence" value="ECO:0007669"/>
    <property type="project" value="InterPro"/>
</dbReference>
<evidence type="ECO:0000259" key="13">
    <source>
        <dbReference type="PROSITE" id="PS51195"/>
    </source>
</evidence>
<accession>A0A922CZW9</accession>
<organism evidence="14 15">
    <name type="scientific">Manduca sexta</name>
    <name type="common">Tobacco hawkmoth</name>
    <name type="synonym">Tobacco hornworm</name>
    <dbReference type="NCBI Taxonomy" id="7130"/>
    <lineage>
        <taxon>Eukaryota</taxon>
        <taxon>Metazoa</taxon>
        <taxon>Ecdysozoa</taxon>
        <taxon>Arthropoda</taxon>
        <taxon>Hexapoda</taxon>
        <taxon>Insecta</taxon>
        <taxon>Pterygota</taxon>
        <taxon>Neoptera</taxon>
        <taxon>Endopterygota</taxon>
        <taxon>Lepidoptera</taxon>
        <taxon>Glossata</taxon>
        <taxon>Ditrysia</taxon>
        <taxon>Bombycoidea</taxon>
        <taxon>Sphingidae</taxon>
        <taxon>Sphinginae</taxon>
        <taxon>Sphingini</taxon>
        <taxon>Manduca</taxon>
    </lineage>
</organism>
<dbReference type="PROSITE" id="PS51195">
    <property type="entry name" value="Q_MOTIF"/>
    <property type="match status" value="1"/>
</dbReference>
<protein>
    <recommendedName>
        <fullName evidence="1">RNA helicase</fullName>
        <ecNumber evidence="1">3.6.4.13</ecNumber>
    </recommendedName>
</protein>
<dbReference type="GO" id="GO:0008270">
    <property type="term" value="F:zinc ion binding"/>
    <property type="evidence" value="ECO:0007669"/>
    <property type="project" value="UniProtKB-KW"/>
</dbReference>
<dbReference type="GO" id="GO:0010468">
    <property type="term" value="P:regulation of gene expression"/>
    <property type="evidence" value="ECO:0007669"/>
    <property type="project" value="UniProtKB-ARBA"/>
</dbReference>
<dbReference type="SMART" id="SM00487">
    <property type="entry name" value="DEXDc"/>
    <property type="match status" value="1"/>
</dbReference>